<evidence type="ECO:0000313" key="2">
    <source>
        <dbReference type="Proteomes" id="UP000249464"/>
    </source>
</evidence>
<organism evidence="1 2">
    <name type="scientific">Microbotryum silenes-dioicae</name>
    <dbReference type="NCBI Taxonomy" id="796604"/>
    <lineage>
        <taxon>Eukaryota</taxon>
        <taxon>Fungi</taxon>
        <taxon>Dikarya</taxon>
        <taxon>Basidiomycota</taxon>
        <taxon>Pucciniomycotina</taxon>
        <taxon>Microbotryomycetes</taxon>
        <taxon>Microbotryales</taxon>
        <taxon>Microbotryaceae</taxon>
        <taxon>Microbotryum</taxon>
    </lineage>
</organism>
<keyword evidence="2" id="KW-1185">Reference proteome</keyword>
<gene>
    <name evidence="1" type="primary">BQ5605_C017g08453</name>
    <name evidence="1" type="ORF">BQ5605_C017G08453</name>
</gene>
<dbReference type="EMBL" id="FQNC01000017">
    <property type="protein sequence ID" value="SGY20067.1"/>
    <property type="molecule type" value="Genomic_DNA"/>
</dbReference>
<sequence length="223" mass="24831">MPLEGYCMSLESTGRWFNAVSGLVPEYFDTCVHSHVAFVGPRANQMSCDAKTKKPGPINLRTNKSQQVGTLRQQAVFLDPVPRIKAAFACAQQAKLLRSLYEDPMSFIKRRSESGNPDTGGYFDISSGQALARAHDLGAFHDERNCFFGISSDGALVQEQQAGSFWIWSRVGVPMLRVRHQSIEIAGLARPIRATNEFRITVLEDRFVALVSVGAHPEWWNKS</sequence>
<reference evidence="1 2" key="1">
    <citation type="submission" date="2016-11" db="EMBL/GenBank/DDBJ databases">
        <authorList>
            <person name="Jaros S."/>
            <person name="Januszkiewicz K."/>
            <person name="Wedrychowicz H."/>
        </authorList>
    </citation>
    <scope>NUCLEOTIDE SEQUENCE [LARGE SCALE GENOMIC DNA]</scope>
</reference>
<evidence type="ECO:0000313" key="1">
    <source>
        <dbReference type="EMBL" id="SGY20067.1"/>
    </source>
</evidence>
<protein>
    <submittedName>
        <fullName evidence="1">BQ5605_C017g08453 protein</fullName>
    </submittedName>
</protein>
<name>A0A2X0NYZ3_9BASI</name>
<dbReference type="Proteomes" id="UP000249464">
    <property type="component" value="Unassembled WGS sequence"/>
</dbReference>
<proteinExistence type="predicted"/>
<accession>A0A2X0NYZ3</accession>
<dbReference type="AlphaFoldDB" id="A0A2X0NYZ3"/>